<evidence type="ECO:0000256" key="1">
    <source>
        <dbReference type="ARBA" id="ARBA00004141"/>
    </source>
</evidence>
<dbReference type="GO" id="GO:0016020">
    <property type="term" value="C:membrane"/>
    <property type="evidence" value="ECO:0007669"/>
    <property type="project" value="UniProtKB-SubCell"/>
</dbReference>
<dbReference type="EMBL" id="JACIJC010000006">
    <property type="protein sequence ID" value="MBB5687563.1"/>
    <property type="molecule type" value="Genomic_DNA"/>
</dbReference>
<dbReference type="RefSeq" id="WP_184021470.1">
    <property type="nucleotide sequence ID" value="NZ_JACIJC010000006.1"/>
</dbReference>
<dbReference type="AlphaFoldDB" id="A0A7W9AKW6"/>
<keyword evidence="2 5" id="KW-0812">Transmembrane</keyword>
<evidence type="ECO:0000313" key="8">
    <source>
        <dbReference type="Proteomes" id="UP000549617"/>
    </source>
</evidence>
<dbReference type="Proteomes" id="UP000549617">
    <property type="component" value="Unassembled WGS sequence"/>
</dbReference>
<feature type="transmembrane region" description="Helical" evidence="5">
    <location>
        <begin position="84"/>
        <end position="105"/>
    </location>
</feature>
<evidence type="ECO:0000256" key="3">
    <source>
        <dbReference type="ARBA" id="ARBA00022989"/>
    </source>
</evidence>
<evidence type="ECO:0000313" key="7">
    <source>
        <dbReference type="EMBL" id="MBB5687563.1"/>
    </source>
</evidence>
<keyword evidence="3 5" id="KW-1133">Transmembrane helix</keyword>
<proteinExistence type="predicted"/>
<gene>
    <name evidence="7" type="ORF">FHS49_003605</name>
</gene>
<keyword evidence="4 5" id="KW-0472">Membrane</keyword>
<feature type="transmembrane region" description="Helical" evidence="5">
    <location>
        <begin position="126"/>
        <end position="149"/>
    </location>
</feature>
<protein>
    <recommendedName>
        <fullName evidence="6">Yip1 domain-containing protein</fullName>
    </recommendedName>
</protein>
<dbReference type="InterPro" id="IPR006977">
    <property type="entry name" value="Yip1_dom"/>
</dbReference>
<evidence type="ECO:0000259" key="6">
    <source>
        <dbReference type="Pfam" id="PF04893"/>
    </source>
</evidence>
<organism evidence="7 8">
    <name type="scientific">Sphingobium boeckii</name>
    <dbReference type="NCBI Taxonomy" id="1082345"/>
    <lineage>
        <taxon>Bacteria</taxon>
        <taxon>Pseudomonadati</taxon>
        <taxon>Pseudomonadota</taxon>
        <taxon>Alphaproteobacteria</taxon>
        <taxon>Sphingomonadales</taxon>
        <taxon>Sphingomonadaceae</taxon>
        <taxon>Sphingobium</taxon>
    </lineage>
</organism>
<feature type="transmembrane region" description="Helical" evidence="5">
    <location>
        <begin position="169"/>
        <end position="190"/>
    </location>
</feature>
<dbReference type="Pfam" id="PF04893">
    <property type="entry name" value="Yip1"/>
    <property type="match status" value="1"/>
</dbReference>
<comment type="caution">
    <text evidence="7">The sequence shown here is derived from an EMBL/GenBank/DDBJ whole genome shotgun (WGS) entry which is preliminary data.</text>
</comment>
<feature type="transmembrane region" description="Helical" evidence="5">
    <location>
        <begin position="45"/>
        <end position="64"/>
    </location>
</feature>
<evidence type="ECO:0000256" key="2">
    <source>
        <dbReference type="ARBA" id="ARBA00022692"/>
    </source>
</evidence>
<name>A0A7W9AKW6_9SPHN</name>
<feature type="domain" description="Yip1" evidence="6">
    <location>
        <begin position="18"/>
        <end position="186"/>
    </location>
</feature>
<evidence type="ECO:0000256" key="4">
    <source>
        <dbReference type="ARBA" id="ARBA00023136"/>
    </source>
</evidence>
<comment type="subcellular location">
    <subcellularLocation>
        <location evidence="1">Membrane</location>
        <topology evidence="1">Multi-pass membrane protein</topology>
    </subcellularLocation>
</comment>
<reference evidence="7 8" key="1">
    <citation type="submission" date="2020-08" db="EMBL/GenBank/DDBJ databases">
        <title>Genomic Encyclopedia of Type Strains, Phase IV (KMG-IV): sequencing the most valuable type-strain genomes for metagenomic binning, comparative biology and taxonomic classification.</title>
        <authorList>
            <person name="Goeker M."/>
        </authorList>
    </citation>
    <scope>NUCLEOTIDE SEQUENCE [LARGE SCALE GENOMIC DNA]</scope>
    <source>
        <strain evidence="7 8">DSM 25079</strain>
    </source>
</reference>
<keyword evidence="8" id="KW-1185">Reference proteome</keyword>
<accession>A0A7W9AKW6</accession>
<sequence length="389" mass="39870">MDNLNVKPQAAIITRTKNILLQPKAEWAVIDSESATIGGIYRNHVMILAAIPAVCGLIGGLLIGHSAFGISVRPSVTGAVTGAAISYALTLAGVYLLALVIDWLAPSFNATPDRVQAFKVAAYSGTASWVAGIFLLIPALGFLSLLGLYGLYLLYLGLPRLMKAPQDQAMGYTVVSMIVALVMFLIVGALSAPLIGLASRAAPADQISGELAIPGVGSVDLGKLEAASKQIEAAAAKAQNGQATAAIEPGQLQALLPVALPGMARSEVSSASAGAGGIGGSQAEARYTTGDQSIRLEITDMAAVGALAALGGALNVESTKQTETGYEKMGKVDGRMTTESWDGPSKRGEYSVVVADRFMLSAHGENVEMAALKGAVAAMGIGQFEALAK</sequence>
<evidence type="ECO:0000256" key="5">
    <source>
        <dbReference type="SAM" id="Phobius"/>
    </source>
</evidence>